<evidence type="ECO:0000256" key="5">
    <source>
        <dbReference type="ARBA" id="ARBA00022692"/>
    </source>
</evidence>
<evidence type="ECO:0000313" key="10">
    <source>
        <dbReference type="EMBL" id="KEZ88754.1"/>
    </source>
</evidence>
<evidence type="ECO:0000256" key="7">
    <source>
        <dbReference type="ARBA" id="ARBA00023136"/>
    </source>
</evidence>
<organism evidence="10 11">
    <name type="scientific">Clostridium sulfidigenes</name>
    <dbReference type="NCBI Taxonomy" id="318464"/>
    <lineage>
        <taxon>Bacteria</taxon>
        <taxon>Bacillati</taxon>
        <taxon>Bacillota</taxon>
        <taxon>Clostridia</taxon>
        <taxon>Eubacteriales</taxon>
        <taxon>Clostridiaceae</taxon>
        <taxon>Clostridium</taxon>
    </lineage>
</organism>
<dbReference type="GO" id="GO:0005886">
    <property type="term" value="C:plasma membrane"/>
    <property type="evidence" value="ECO:0007669"/>
    <property type="project" value="UniProtKB-SubCell"/>
</dbReference>
<keyword evidence="7 8" id="KW-0472">Membrane</keyword>
<protein>
    <recommendedName>
        <fullName evidence="8">Transport permease protein</fullName>
    </recommendedName>
</protein>
<dbReference type="AlphaFoldDB" id="A0A084JIH0"/>
<dbReference type="Pfam" id="PF01061">
    <property type="entry name" value="ABC2_membrane"/>
    <property type="match status" value="1"/>
</dbReference>
<dbReference type="InterPro" id="IPR013525">
    <property type="entry name" value="ABC2_TM"/>
</dbReference>
<reference evidence="10 11" key="1">
    <citation type="submission" date="2014-07" db="EMBL/GenBank/DDBJ databases">
        <title>Draft genome of Clostridium sulfidigenes 113A isolated from sediments associated with methane hydrate from Krishna Godavari basin.</title>
        <authorList>
            <person name="Honkalas V.S."/>
            <person name="Dabir A.P."/>
            <person name="Arora P."/>
            <person name="Dhakephalkar P.K."/>
        </authorList>
    </citation>
    <scope>NUCLEOTIDE SEQUENCE [LARGE SCALE GENOMIC DNA]</scope>
    <source>
        <strain evidence="10 11">113A</strain>
    </source>
</reference>
<comment type="similarity">
    <text evidence="2 8">Belongs to the ABC-2 integral membrane protein family.</text>
</comment>
<dbReference type="eggNOG" id="COG1682">
    <property type="taxonomic scope" value="Bacteria"/>
</dbReference>
<evidence type="ECO:0000256" key="1">
    <source>
        <dbReference type="ARBA" id="ARBA00004651"/>
    </source>
</evidence>
<keyword evidence="6 8" id="KW-1133">Transmembrane helix</keyword>
<evidence type="ECO:0000256" key="6">
    <source>
        <dbReference type="ARBA" id="ARBA00022989"/>
    </source>
</evidence>
<evidence type="ECO:0000256" key="4">
    <source>
        <dbReference type="ARBA" id="ARBA00022475"/>
    </source>
</evidence>
<evidence type="ECO:0000256" key="2">
    <source>
        <dbReference type="ARBA" id="ARBA00007783"/>
    </source>
</evidence>
<feature type="transmembrane region" description="Helical" evidence="8">
    <location>
        <begin position="240"/>
        <end position="258"/>
    </location>
</feature>
<feature type="transmembrane region" description="Helical" evidence="8">
    <location>
        <begin position="38"/>
        <end position="59"/>
    </location>
</feature>
<name>A0A084JIH0_9CLOT</name>
<keyword evidence="11" id="KW-1185">Reference proteome</keyword>
<comment type="subcellular location">
    <subcellularLocation>
        <location evidence="1 8">Cell membrane</location>
        <topology evidence="1 8">Multi-pass membrane protein</topology>
    </subcellularLocation>
</comment>
<dbReference type="Proteomes" id="UP000028542">
    <property type="component" value="Unassembled WGS sequence"/>
</dbReference>
<accession>A0A084JIH0</accession>
<feature type="domain" description="ABC transmembrane type-2" evidence="9">
    <location>
        <begin position="36"/>
        <end position="261"/>
    </location>
</feature>
<proteinExistence type="inferred from homology"/>
<sequence>MIKSIRYVVSENISNIYRIFLIAKYEILAENRDSKLGILWNVLNPLIQISTYWFVFGIGIRSGKPVDGIEFLDWLLAGMAVWFFISPSIRKGVTSISSKIKVIRKMKFPVSILPTTVVVEEAIIHLCMLVIIYVIFLIRGMVPSLYNFQVLYYLICGMAFSVSLAMITSVLNMFTRDVKKIVNATMRMLMYITPILWTMDKMPKNIQKIMKCNPIYYIVQGYRDSFFYHEGILSNVNEMIVFWVIITTMFIAGSTLMYKFRHRFVDMM</sequence>
<keyword evidence="3 8" id="KW-0813">Transport</keyword>
<evidence type="ECO:0000313" key="11">
    <source>
        <dbReference type="Proteomes" id="UP000028542"/>
    </source>
</evidence>
<dbReference type="InterPro" id="IPR047817">
    <property type="entry name" value="ABC2_TM_bact-type"/>
</dbReference>
<dbReference type="RefSeq" id="WP_035129140.1">
    <property type="nucleotide sequence ID" value="NZ_JPMD01000001.1"/>
</dbReference>
<evidence type="ECO:0000256" key="3">
    <source>
        <dbReference type="ARBA" id="ARBA00022448"/>
    </source>
</evidence>
<feature type="transmembrane region" description="Helical" evidence="8">
    <location>
        <begin position="150"/>
        <end position="174"/>
    </location>
</feature>
<dbReference type="PANTHER" id="PTHR30413:SF10">
    <property type="entry name" value="CAPSULE POLYSACCHARIDE EXPORT INNER-MEMBRANE PROTEIN CTRC"/>
    <property type="match status" value="1"/>
</dbReference>
<keyword evidence="4 8" id="KW-1003">Cell membrane</keyword>
<evidence type="ECO:0000256" key="8">
    <source>
        <dbReference type="RuleBase" id="RU361157"/>
    </source>
</evidence>
<dbReference type="STRING" id="318464.IO99_00880"/>
<dbReference type="GO" id="GO:0015920">
    <property type="term" value="P:lipopolysaccharide transport"/>
    <property type="evidence" value="ECO:0007669"/>
    <property type="project" value="TreeGrafter"/>
</dbReference>
<dbReference type="EMBL" id="JPMD01000001">
    <property type="protein sequence ID" value="KEZ88754.1"/>
    <property type="molecule type" value="Genomic_DNA"/>
</dbReference>
<keyword evidence="5 8" id="KW-0812">Transmembrane</keyword>
<dbReference type="PROSITE" id="PS51012">
    <property type="entry name" value="ABC_TM2"/>
    <property type="match status" value="1"/>
</dbReference>
<gene>
    <name evidence="10" type="ORF">IO99_00880</name>
</gene>
<comment type="caution">
    <text evidence="10">The sequence shown here is derived from an EMBL/GenBank/DDBJ whole genome shotgun (WGS) entry which is preliminary data.</text>
</comment>
<feature type="transmembrane region" description="Helical" evidence="8">
    <location>
        <begin position="181"/>
        <end position="199"/>
    </location>
</feature>
<feature type="transmembrane region" description="Helical" evidence="8">
    <location>
        <begin position="110"/>
        <end position="138"/>
    </location>
</feature>
<dbReference type="GO" id="GO:0140359">
    <property type="term" value="F:ABC-type transporter activity"/>
    <property type="evidence" value="ECO:0007669"/>
    <property type="project" value="InterPro"/>
</dbReference>
<feature type="transmembrane region" description="Helical" evidence="8">
    <location>
        <begin position="71"/>
        <end position="89"/>
    </location>
</feature>
<evidence type="ECO:0000259" key="9">
    <source>
        <dbReference type="PROSITE" id="PS51012"/>
    </source>
</evidence>
<dbReference type="PANTHER" id="PTHR30413">
    <property type="entry name" value="INNER MEMBRANE TRANSPORT PERMEASE"/>
    <property type="match status" value="1"/>
</dbReference>